<reference evidence="4 5" key="1">
    <citation type="journal article" date="2019" name="Nature">
        <title>A new antibiotic selectively kills Gram-negative pathogens.</title>
        <authorList>
            <person name="Imai Y."/>
            <person name="Meyer K.J."/>
            <person name="Iinishi A."/>
            <person name="Favre-Godal Q."/>
            <person name="Green R."/>
            <person name="Manuse S."/>
            <person name="Caboni M."/>
            <person name="Mori M."/>
            <person name="Niles S."/>
            <person name="Ghiglieri M."/>
            <person name="Honrao C."/>
            <person name="Ma X."/>
            <person name="Guo J.J."/>
            <person name="Makriyannis A."/>
            <person name="Linares-Otoya L."/>
            <person name="Boehringer N."/>
            <person name="Wuisan Z.G."/>
            <person name="Kaur H."/>
            <person name="Wu R."/>
            <person name="Mateus A."/>
            <person name="Typas A."/>
            <person name="Savitski M.M."/>
            <person name="Espinoza J.L."/>
            <person name="O'Rourke A."/>
            <person name="Nelson K.E."/>
            <person name="Hiller S."/>
            <person name="Noinaj N."/>
            <person name="Schaeberle T.F."/>
            <person name="D'Onofrio A."/>
            <person name="Lewis K."/>
        </authorList>
    </citation>
    <scope>NUCLEOTIDE SEQUENCE [LARGE SCALE GENOMIC DNA]</scope>
    <source>
        <strain evidence="4 5">HGB 1456</strain>
    </source>
</reference>
<gene>
    <name evidence="3" type="ORF">GEA64_04375</name>
    <name evidence="4" type="ORF">GEA64_04425</name>
</gene>
<sequence length="75" mass="7725">MTQSIIAKTVAASTLVVGTSAFAAESDVTNQAKAAFNSLTAQATEMSGYAWALVVLVVGATVGIKLFKKFVNRAS</sequence>
<keyword evidence="1" id="KW-0812">Transmembrane</keyword>
<evidence type="ECO:0000313" key="5">
    <source>
        <dbReference type="Proteomes" id="UP000481739"/>
    </source>
</evidence>
<dbReference type="EMBL" id="WHZZ01000001">
    <property type="protein sequence ID" value="MQL47282.1"/>
    <property type="molecule type" value="Genomic_DNA"/>
</dbReference>
<dbReference type="Pfam" id="PF19199">
    <property type="entry name" value="Phage_coatGP8"/>
    <property type="match status" value="1"/>
</dbReference>
<evidence type="ECO:0000313" key="4">
    <source>
        <dbReference type="EMBL" id="MQL47282.1"/>
    </source>
</evidence>
<dbReference type="EMBL" id="WHZZ01000001">
    <property type="protein sequence ID" value="MQL47272.1"/>
    <property type="molecule type" value="Genomic_DNA"/>
</dbReference>
<feature type="chain" id="PRO_5036201263" evidence="2">
    <location>
        <begin position="24"/>
        <end position="75"/>
    </location>
</feature>
<proteinExistence type="predicted"/>
<dbReference type="Proteomes" id="UP000481739">
    <property type="component" value="Unassembled WGS sequence"/>
</dbReference>
<keyword evidence="4" id="KW-0167">Capsid protein</keyword>
<accession>A0A7C9KC15</accession>
<dbReference type="PIRSF" id="PIRSF004117">
    <property type="entry name" value="Phage_coat_B"/>
    <property type="match status" value="1"/>
</dbReference>
<dbReference type="AlphaFoldDB" id="A0A7C9KC15"/>
<keyword evidence="2" id="KW-0732">Signal</keyword>
<dbReference type="InterPro" id="IPR008020">
    <property type="entry name" value="G8P"/>
</dbReference>
<comment type="caution">
    <text evidence="4">The sequence shown here is derived from an EMBL/GenBank/DDBJ whole genome shotgun (WGS) entry which is preliminary data.</text>
</comment>
<keyword evidence="1" id="KW-1133">Transmembrane helix</keyword>
<dbReference type="InterPro" id="IPR023390">
    <property type="entry name" value="Phage_M13_G8P_capsid_dom_sf"/>
</dbReference>
<keyword evidence="1" id="KW-0472">Membrane</keyword>
<evidence type="ECO:0000256" key="1">
    <source>
        <dbReference type="SAM" id="Phobius"/>
    </source>
</evidence>
<feature type="transmembrane region" description="Helical" evidence="1">
    <location>
        <begin position="47"/>
        <end position="67"/>
    </location>
</feature>
<protein>
    <submittedName>
        <fullName evidence="4">Phage coat protein</fullName>
    </submittedName>
</protein>
<evidence type="ECO:0000256" key="2">
    <source>
        <dbReference type="SAM" id="SignalP"/>
    </source>
</evidence>
<dbReference type="SUPFAM" id="SSF57987">
    <property type="entry name" value="Inovirus (filamentous phage) major coat protein"/>
    <property type="match status" value="1"/>
</dbReference>
<organism evidence="4 5">
    <name type="scientific">Photorhabdus khanii</name>
    <dbReference type="NCBI Taxonomy" id="1004150"/>
    <lineage>
        <taxon>Bacteria</taxon>
        <taxon>Pseudomonadati</taxon>
        <taxon>Pseudomonadota</taxon>
        <taxon>Gammaproteobacteria</taxon>
        <taxon>Enterobacterales</taxon>
        <taxon>Morganellaceae</taxon>
        <taxon>Photorhabdus</taxon>
    </lineage>
</organism>
<dbReference type="Gene3D" id="1.20.5.80">
    <property type="match status" value="1"/>
</dbReference>
<name>A0A7C9KC15_9GAMM</name>
<evidence type="ECO:0000313" key="3">
    <source>
        <dbReference type="EMBL" id="MQL47272.1"/>
    </source>
</evidence>
<keyword evidence="4" id="KW-0946">Virion</keyword>
<feature type="signal peptide" evidence="2">
    <location>
        <begin position="1"/>
        <end position="23"/>
    </location>
</feature>